<keyword evidence="1" id="KW-0472">Membrane</keyword>
<organism evidence="2 3">
    <name type="scientific">Ancylostoma ceylanicum</name>
    <dbReference type="NCBI Taxonomy" id="53326"/>
    <lineage>
        <taxon>Eukaryota</taxon>
        <taxon>Metazoa</taxon>
        <taxon>Ecdysozoa</taxon>
        <taxon>Nematoda</taxon>
        <taxon>Chromadorea</taxon>
        <taxon>Rhabditida</taxon>
        <taxon>Rhabditina</taxon>
        <taxon>Rhabditomorpha</taxon>
        <taxon>Strongyloidea</taxon>
        <taxon>Ancylostomatidae</taxon>
        <taxon>Ancylostomatinae</taxon>
        <taxon>Ancylostoma</taxon>
    </lineage>
</organism>
<dbReference type="STRING" id="53326.A0A016S6Z2"/>
<keyword evidence="1" id="KW-1133">Transmembrane helix</keyword>
<gene>
    <name evidence="2" type="primary">Acey_s0279.g1191</name>
    <name evidence="2" type="ORF">Y032_0279g1191</name>
</gene>
<feature type="transmembrane region" description="Helical" evidence="1">
    <location>
        <begin position="245"/>
        <end position="265"/>
    </location>
</feature>
<feature type="transmembrane region" description="Helical" evidence="1">
    <location>
        <begin position="175"/>
        <end position="196"/>
    </location>
</feature>
<protein>
    <recommendedName>
        <fullName evidence="4">7TM GPCR serpentine receptor class x (Srx) domain-containing protein</fullName>
    </recommendedName>
</protein>
<reference evidence="3" key="1">
    <citation type="journal article" date="2015" name="Nat. Genet.">
        <title>The genome and transcriptome of the zoonotic hookworm Ancylostoma ceylanicum identify infection-specific gene families.</title>
        <authorList>
            <person name="Schwarz E.M."/>
            <person name="Hu Y."/>
            <person name="Antoshechkin I."/>
            <person name="Miller M.M."/>
            <person name="Sternberg P.W."/>
            <person name="Aroian R.V."/>
        </authorList>
    </citation>
    <scope>NUCLEOTIDE SEQUENCE</scope>
    <source>
        <strain evidence="3">HY135</strain>
    </source>
</reference>
<dbReference type="InterPro" id="IPR019425">
    <property type="entry name" value="7TM_GPCR_serpentine_rcpt_Srt"/>
</dbReference>
<sequence length="297" mass="33309">MFMLSHQIIYLLAMTAMIRGKLTRIPCYRLMFFNGIIDLLDLVDGSFLTAYFHLTGSVFCTNVALTYFAGHLGWTGPKEHLPRLGVWIGATLNCVALALNRIAEMVPSASGLKFLFQGNRLYIWMGICVAIMIIRMFVTRPFIYNSAVAAYLAAPLITDDIAWETEYYTSLLLPIHNISVAVVLGFLYLFLCLSVLRMTRMTSCSFDKMQLQLFIQALVICTTTAIAALFYVVVEFVALPRSFVIATNVVWQLSHGVHGFVYICLNKQVRTQVRKMIGCAKQTKPIITVSNTITAVN</sequence>
<evidence type="ECO:0000313" key="2">
    <source>
        <dbReference type="EMBL" id="EYB86408.1"/>
    </source>
</evidence>
<keyword evidence="1" id="KW-0812">Transmembrane</keyword>
<proteinExistence type="predicted"/>
<evidence type="ECO:0000313" key="3">
    <source>
        <dbReference type="Proteomes" id="UP000024635"/>
    </source>
</evidence>
<evidence type="ECO:0000256" key="1">
    <source>
        <dbReference type="SAM" id="Phobius"/>
    </source>
</evidence>
<dbReference type="OrthoDB" id="5873245at2759"/>
<evidence type="ECO:0008006" key="4">
    <source>
        <dbReference type="Google" id="ProtNLM"/>
    </source>
</evidence>
<dbReference type="SUPFAM" id="SSF81321">
    <property type="entry name" value="Family A G protein-coupled receptor-like"/>
    <property type="match status" value="1"/>
</dbReference>
<dbReference type="Pfam" id="PF10321">
    <property type="entry name" value="7TM_GPCR_Srt"/>
    <property type="match status" value="1"/>
</dbReference>
<feature type="transmembrane region" description="Helical" evidence="1">
    <location>
        <begin position="48"/>
        <end position="69"/>
    </location>
</feature>
<feature type="transmembrane region" description="Helical" evidence="1">
    <location>
        <begin position="217"/>
        <end position="239"/>
    </location>
</feature>
<name>A0A016S6Z2_9BILA</name>
<feature type="transmembrane region" description="Helical" evidence="1">
    <location>
        <begin position="81"/>
        <end position="101"/>
    </location>
</feature>
<accession>A0A016S6Z2</accession>
<dbReference type="AlphaFoldDB" id="A0A016S6Z2"/>
<comment type="caution">
    <text evidence="2">The sequence shown here is derived from an EMBL/GenBank/DDBJ whole genome shotgun (WGS) entry which is preliminary data.</text>
</comment>
<dbReference type="EMBL" id="JARK01001615">
    <property type="protein sequence ID" value="EYB86408.1"/>
    <property type="molecule type" value="Genomic_DNA"/>
</dbReference>
<feature type="transmembrane region" description="Helical" evidence="1">
    <location>
        <begin position="121"/>
        <end position="138"/>
    </location>
</feature>
<dbReference type="PANTHER" id="PTHR23021">
    <property type="entry name" value="SERPENTINE RECEPTOR, CLASS T"/>
    <property type="match status" value="1"/>
</dbReference>
<dbReference type="PANTHER" id="PTHR23021:SF11">
    <property type="entry name" value="SERPENTINE RECEPTOR, CLASS T"/>
    <property type="match status" value="1"/>
</dbReference>
<dbReference type="Proteomes" id="UP000024635">
    <property type="component" value="Unassembled WGS sequence"/>
</dbReference>
<keyword evidence="3" id="KW-1185">Reference proteome</keyword>